<sequence>MAVRSFVSAALLLLVDVVVGTSTRLAPGPQRGGLAARSHVCASVAHDGSTSARLRGGLSRVLASLVPTDGAQQPAAQSEAAFARALGLHARFAACECPRLGPPLRRALEIFADAFRLYGADGVLGSFNGGKDAVVIFHLMRAALAHHQQGLADRETSAPGQLPPAPLRAKPQLIYFHDAREFGEVEDFVAAAVADADAQLHTYEGGIVEGLRAHIDAQKAAGRTAAFAFALGTRQGDPNCKGQTAFAPSSAWMPPFMRVNPILDWDYGLVWQFLRTYELPYCALYDRGYTSLGTQDDTLPNPALAIIDPVQPAAGGGAARARFRPAYMLADYSLERAGRMGKASKPPAANNGDADADAARAQPGARRPVERARTAGVVIIGDEILKGQIADTNGQYAMRQLRARGLEVRRIAFVRDDLDEISREVRLQSQQLDLVLTSGGVGPTHDDVTIRALALALDRPIEFNAPMAAMIREARGGAPLSPEQEKMALLPRGVSLRIAPAAADGEPPSSKWPLVQAENVFVLPGVPAFFAAKLDVILAHFVGGGQARAHTRTLVLSVHEEEIVKQLNEAVRANPAVSFGSYPVDEADYKTVVTIEGADELAVQAALGTLTRMMPPDVIVRQPSKNLEHMLQ</sequence>
<evidence type="ECO:0000313" key="16">
    <source>
        <dbReference type="EMBL" id="KAG8461354.1"/>
    </source>
</evidence>
<comment type="catalytic activity">
    <reaction evidence="12">
        <text>FMN + ATP + H(+) = FAD + diphosphate</text>
        <dbReference type="Rhea" id="RHEA:17237"/>
        <dbReference type="ChEBI" id="CHEBI:15378"/>
        <dbReference type="ChEBI" id="CHEBI:30616"/>
        <dbReference type="ChEBI" id="CHEBI:33019"/>
        <dbReference type="ChEBI" id="CHEBI:57692"/>
        <dbReference type="ChEBI" id="CHEBI:58210"/>
        <dbReference type="EC" id="2.7.7.2"/>
    </reaction>
</comment>
<evidence type="ECO:0000256" key="13">
    <source>
        <dbReference type="SAM" id="MobiDB-lite"/>
    </source>
</evidence>
<reference evidence="16" key="1">
    <citation type="submission" date="2021-05" db="EMBL/GenBank/DDBJ databases">
        <title>The genome of the haptophyte Pavlova lutheri (Diacronema luteri, Pavlovales) - a model for lipid biosynthesis in eukaryotic algae.</title>
        <authorList>
            <person name="Hulatt C.J."/>
            <person name="Posewitz M.C."/>
        </authorList>
    </citation>
    <scope>NUCLEOTIDE SEQUENCE</scope>
    <source>
        <strain evidence="16">NIVA-4/92</strain>
    </source>
</reference>
<keyword evidence="17" id="KW-1185">Reference proteome</keyword>
<dbReference type="CDD" id="cd23948">
    <property type="entry name" value="FAD_synthase"/>
    <property type="match status" value="1"/>
</dbReference>
<dbReference type="Pfam" id="PF01507">
    <property type="entry name" value="PAPS_reduct"/>
    <property type="match status" value="1"/>
</dbReference>
<accession>A0A8J5XBX5</accession>
<protein>
    <recommendedName>
        <fullName evidence="2">FAD synthase</fullName>
        <ecNumber evidence="2">2.7.7.2</ecNumber>
    </recommendedName>
    <alternativeName>
        <fullName evidence="10">FAD pyrophosphorylase</fullName>
    </alternativeName>
    <alternativeName>
        <fullName evidence="11">FMN adenylyltransferase</fullName>
    </alternativeName>
</protein>
<proteinExistence type="predicted"/>
<keyword evidence="5" id="KW-0808">Transferase</keyword>
<dbReference type="InterPro" id="IPR056596">
    <property type="entry name" value="FLAD1_M"/>
</dbReference>
<feature type="region of interest" description="Disordered" evidence="13">
    <location>
        <begin position="340"/>
        <end position="367"/>
    </location>
</feature>
<keyword evidence="9" id="KW-0067">ATP-binding</keyword>
<evidence type="ECO:0000259" key="15">
    <source>
        <dbReference type="SMART" id="SM00852"/>
    </source>
</evidence>
<evidence type="ECO:0000256" key="3">
    <source>
        <dbReference type="ARBA" id="ARBA00022630"/>
    </source>
</evidence>
<evidence type="ECO:0000313" key="17">
    <source>
        <dbReference type="Proteomes" id="UP000751190"/>
    </source>
</evidence>
<comment type="caution">
    <text evidence="16">The sequence shown here is derived from an EMBL/GenBank/DDBJ whole genome shotgun (WGS) entry which is preliminary data.</text>
</comment>
<feature type="domain" description="MoaB/Mog" evidence="15">
    <location>
        <begin position="376"/>
        <end position="544"/>
    </location>
</feature>
<evidence type="ECO:0000256" key="2">
    <source>
        <dbReference type="ARBA" id="ARBA00012393"/>
    </source>
</evidence>
<keyword evidence="6" id="KW-0548">Nucleotidyltransferase</keyword>
<dbReference type="EC" id="2.7.7.2" evidence="2"/>
<name>A0A8J5XBX5_DIALT</name>
<evidence type="ECO:0000256" key="14">
    <source>
        <dbReference type="SAM" id="SignalP"/>
    </source>
</evidence>
<dbReference type="OrthoDB" id="270728at2759"/>
<evidence type="ECO:0000256" key="8">
    <source>
        <dbReference type="ARBA" id="ARBA00022827"/>
    </source>
</evidence>
<keyword evidence="8" id="KW-0274">FAD</keyword>
<dbReference type="InterPro" id="IPR002500">
    <property type="entry name" value="PAPS_reduct_dom"/>
</dbReference>
<keyword evidence="14" id="KW-0732">Signal</keyword>
<organism evidence="16 17">
    <name type="scientific">Diacronema lutheri</name>
    <name type="common">Unicellular marine alga</name>
    <name type="synonym">Monochrysis lutheri</name>
    <dbReference type="NCBI Taxonomy" id="2081491"/>
    <lineage>
        <taxon>Eukaryota</taxon>
        <taxon>Haptista</taxon>
        <taxon>Haptophyta</taxon>
        <taxon>Pavlovophyceae</taxon>
        <taxon>Pavlovales</taxon>
        <taxon>Pavlovaceae</taxon>
        <taxon>Diacronema</taxon>
    </lineage>
</organism>
<evidence type="ECO:0000256" key="4">
    <source>
        <dbReference type="ARBA" id="ARBA00022643"/>
    </source>
</evidence>
<feature type="compositionally biased region" description="Low complexity" evidence="13">
    <location>
        <begin position="346"/>
        <end position="366"/>
    </location>
</feature>
<gene>
    <name evidence="16" type="ORF">KFE25_010541</name>
</gene>
<evidence type="ECO:0000256" key="10">
    <source>
        <dbReference type="ARBA" id="ARBA00031145"/>
    </source>
</evidence>
<dbReference type="SUPFAM" id="SSF53218">
    <property type="entry name" value="Molybdenum cofactor biosynthesis proteins"/>
    <property type="match status" value="1"/>
</dbReference>
<keyword evidence="4" id="KW-0288">FMN</keyword>
<evidence type="ECO:0000256" key="12">
    <source>
        <dbReference type="ARBA" id="ARBA00049494"/>
    </source>
</evidence>
<dbReference type="CDD" id="cd00885">
    <property type="entry name" value="cinA"/>
    <property type="match status" value="1"/>
</dbReference>
<dbReference type="InterPro" id="IPR014729">
    <property type="entry name" value="Rossmann-like_a/b/a_fold"/>
</dbReference>
<keyword evidence="3" id="KW-0285">Flavoprotein</keyword>
<evidence type="ECO:0000256" key="5">
    <source>
        <dbReference type="ARBA" id="ARBA00022679"/>
    </source>
</evidence>
<dbReference type="InterPro" id="IPR036425">
    <property type="entry name" value="MoaB/Mog-like_dom_sf"/>
</dbReference>
<comment type="pathway">
    <text evidence="1">Cofactor biosynthesis; FAD biosynthesis; FAD from FMN: step 1/1.</text>
</comment>
<dbReference type="GO" id="GO:0006747">
    <property type="term" value="P:FAD biosynthetic process"/>
    <property type="evidence" value="ECO:0007669"/>
    <property type="project" value="TreeGrafter"/>
</dbReference>
<feature type="signal peptide" evidence="14">
    <location>
        <begin position="1"/>
        <end position="20"/>
    </location>
</feature>
<evidence type="ECO:0000256" key="1">
    <source>
        <dbReference type="ARBA" id="ARBA00004726"/>
    </source>
</evidence>
<dbReference type="GO" id="GO:0005524">
    <property type="term" value="F:ATP binding"/>
    <property type="evidence" value="ECO:0007669"/>
    <property type="project" value="UniProtKB-KW"/>
</dbReference>
<dbReference type="PANTHER" id="PTHR23293:SF9">
    <property type="entry name" value="FAD SYNTHASE"/>
    <property type="match status" value="1"/>
</dbReference>
<dbReference type="GO" id="GO:0003919">
    <property type="term" value="F:FMN adenylyltransferase activity"/>
    <property type="evidence" value="ECO:0007669"/>
    <property type="project" value="UniProtKB-EC"/>
</dbReference>
<evidence type="ECO:0000256" key="7">
    <source>
        <dbReference type="ARBA" id="ARBA00022741"/>
    </source>
</evidence>
<dbReference type="AlphaFoldDB" id="A0A8J5XBX5"/>
<dbReference type="EMBL" id="JAGTXO010000026">
    <property type="protein sequence ID" value="KAG8461354.1"/>
    <property type="molecule type" value="Genomic_DNA"/>
</dbReference>
<dbReference type="Gene3D" id="3.40.50.620">
    <property type="entry name" value="HUPs"/>
    <property type="match status" value="1"/>
</dbReference>
<evidence type="ECO:0000256" key="11">
    <source>
        <dbReference type="ARBA" id="ARBA00031871"/>
    </source>
</evidence>
<dbReference type="OMA" id="GCYRKAR"/>
<dbReference type="SMART" id="SM00852">
    <property type="entry name" value="MoCF_biosynth"/>
    <property type="match status" value="1"/>
</dbReference>
<dbReference type="PANTHER" id="PTHR23293">
    <property type="entry name" value="FAD SYNTHETASE-RELATED FMN ADENYLYLTRANSFERASE"/>
    <property type="match status" value="1"/>
</dbReference>
<dbReference type="InterPro" id="IPR001453">
    <property type="entry name" value="MoaB/Mog_dom"/>
</dbReference>
<dbReference type="Pfam" id="PF00994">
    <property type="entry name" value="MoCF_biosynth"/>
    <property type="match status" value="1"/>
</dbReference>
<dbReference type="Gene3D" id="3.40.980.10">
    <property type="entry name" value="MoaB/Mog-like domain"/>
    <property type="match status" value="1"/>
</dbReference>
<dbReference type="Proteomes" id="UP000751190">
    <property type="component" value="Unassembled WGS sequence"/>
</dbReference>
<dbReference type="SUPFAM" id="SSF52402">
    <property type="entry name" value="Adenine nucleotide alpha hydrolases-like"/>
    <property type="match status" value="1"/>
</dbReference>
<dbReference type="Pfam" id="PF24102">
    <property type="entry name" value="FLAD1_M"/>
    <property type="match status" value="1"/>
</dbReference>
<keyword evidence="7" id="KW-0547">Nucleotide-binding</keyword>
<feature type="chain" id="PRO_5035307838" description="FAD synthase" evidence="14">
    <location>
        <begin position="21"/>
        <end position="632"/>
    </location>
</feature>
<evidence type="ECO:0000256" key="9">
    <source>
        <dbReference type="ARBA" id="ARBA00022840"/>
    </source>
</evidence>
<evidence type="ECO:0000256" key="6">
    <source>
        <dbReference type="ARBA" id="ARBA00022695"/>
    </source>
</evidence>